<dbReference type="Proteomes" id="UP000038010">
    <property type="component" value="Unassembled WGS sequence"/>
</dbReference>
<evidence type="ECO:0000256" key="2">
    <source>
        <dbReference type="ARBA" id="ARBA00022692"/>
    </source>
</evidence>
<dbReference type="RefSeq" id="XP_018000817.1">
    <property type="nucleotide sequence ID" value="XM_018139513.1"/>
</dbReference>
<evidence type="ECO:0000313" key="8">
    <source>
        <dbReference type="Proteomes" id="UP000038010"/>
    </source>
</evidence>
<feature type="transmembrane region" description="Helical" evidence="5">
    <location>
        <begin position="43"/>
        <end position="65"/>
    </location>
</feature>
<keyword evidence="2 5" id="KW-0812">Transmembrane</keyword>
<evidence type="ECO:0000256" key="5">
    <source>
        <dbReference type="SAM" id="Phobius"/>
    </source>
</evidence>
<feature type="domain" description="Fatty acid hydroxylase" evidence="6">
    <location>
        <begin position="171"/>
        <end position="291"/>
    </location>
</feature>
<organism evidence="7 8">
    <name type="scientific">Cyphellophora attinorum</name>
    <dbReference type="NCBI Taxonomy" id="1664694"/>
    <lineage>
        <taxon>Eukaryota</taxon>
        <taxon>Fungi</taxon>
        <taxon>Dikarya</taxon>
        <taxon>Ascomycota</taxon>
        <taxon>Pezizomycotina</taxon>
        <taxon>Eurotiomycetes</taxon>
        <taxon>Chaetothyriomycetidae</taxon>
        <taxon>Chaetothyriales</taxon>
        <taxon>Cyphellophoraceae</taxon>
        <taxon>Cyphellophora</taxon>
    </lineage>
</organism>
<evidence type="ECO:0000256" key="3">
    <source>
        <dbReference type="ARBA" id="ARBA00022989"/>
    </source>
</evidence>
<protein>
    <submittedName>
        <fullName evidence="7">Fatty acid hydroxylase domain-containing protein 2</fullName>
    </submittedName>
</protein>
<feature type="transmembrane region" description="Helical" evidence="5">
    <location>
        <begin position="77"/>
        <end position="101"/>
    </location>
</feature>
<keyword evidence="8" id="KW-1185">Reference proteome</keyword>
<dbReference type="InterPro" id="IPR006694">
    <property type="entry name" value="Fatty_acid_hydroxylase"/>
</dbReference>
<sequence length="326" mass="36970">MDSRSSTGALLNLDQKRICHNDRWAYSGFSLLNQGLRSQTATAVLVAAFLAFNNSSTGHAFYIHLHTVYGDRNVNCWATFVITSAFFWIWAGVFALADLTSRPSWLFKYKTQPFTRVSPREYAWIALISLRNQVLVALPVAYISSLIVVHPVHPSTLPSVPVTLLIITFDILCTEVGFYYVHRLFHHPRFYARFHKQHHRFTAPVGLAATFCSPFEHLFSNLLPNAVGFLIIPHHWSTMVFTLLLLEFSTICSHSGYNLAPLPSNLQHDFHHFAFDENFGPLGILDTLHGTNTRFKRTMQAALRRADGDEERARNAVLERLAQLSG</sequence>
<dbReference type="PANTHER" id="PTHR11863">
    <property type="entry name" value="STEROL DESATURASE"/>
    <property type="match status" value="1"/>
</dbReference>
<evidence type="ECO:0000313" key="7">
    <source>
        <dbReference type="EMBL" id="KPI40854.1"/>
    </source>
</evidence>
<gene>
    <name evidence="7" type="ORF">AB675_10722</name>
</gene>
<dbReference type="GO" id="GO:0016020">
    <property type="term" value="C:membrane"/>
    <property type="evidence" value="ECO:0007669"/>
    <property type="project" value="UniProtKB-SubCell"/>
</dbReference>
<dbReference type="AlphaFoldDB" id="A0A0N1NYV1"/>
<evidence type="ECO:0000259" key="6">
    <source>
        <dbReference type="Pfam" id="PF04116"/>
    </source>
</evidence>
<keyword evidence="3 5" id="KW-1133">Transmembrane helix</keyword>
<dbReference type="EMBL" id="LFJN01000011">
    <property type="protein sequence ID" value="KPI40854.1"/>
    <property type="molecule type" value="Genomic_DNA"/>
</dbReference>
<name>A0A0N1NYV1_9EURO</name>
<dbReference type="GO" id="GO:0016491">
    <property type="term" value="F:oxidoreductase activity"/>
    <property type="evidence" value="ECO:0007669"/>
    <property type="project" value="InterPro"/>
</dbReference>
<dbReference type="VEuPathDB" id="FungiDB:AB675_10722"/>
<feature type="transmembrane region" description="Helical" evidence="5">
    <location>
        <begin position="122"/>
        <end position="148"/>
    </location>
</feature>
<dbReference type="Pfam" id="PF04116">
    <property type="entry name" value="FA_hydroxylase"/>
    <property type="match status" value="1"/>
</dbReference>
<dbReference type="GO" id="GO:0005506">
    <property type="term" value="F:iron ion binding"/>
    <property type="evidence" value="ECO:0007669"/>
    <property type="project" value="InterPro"/>
</dbReference>
<reference evidence="7 8" key="1">
    <citation type="submission" date="2015-06" db="EMBL/GenBank/DDBJ databases">
        <title>Draft genome of the ant-associated black yeast Phialophora attae CBS 131958.</title>
        <authorList>
            <person name="Moreno L.F."/>
            <person name="Stielow B.J."/>
            <person name="de Hoog S."/>
            <person name="Vicente V.A."/>
            <person name="Weiss V.A."/>
            <person name="de Vries M."/>
            <person name="Cruz L.M."/>
            <person name="Souza E.M."/>
        </authorList>
    </citation>
    <scope>NUCLEOTIDE SEQUENCE [LARGE SCALE GENOMIC DNA]</scope>
    <source>
        <strain evidence="7 8">CBS 131958</strain>
    </source>
</reference>
<feature type="transmembrane region" description="Helical" evidence="5">
    <location>
        <begin position="160"/>
        <end position="181"/>
    </location>
</feature>
<evidence type="ECO:0000256" key="4">
    <source>
        <dbReference type="ARBA" id="ARBA00023136"/>
    </source>
</evidence>
<dbReference type="InterPro" id="IPR050307">
    <property type="entry name" value="Sterol_Desaturase_Related"/>
</dbReference>
<comment type="caution">
    <text evidence="7">The sequence shown here is derived from an EMBL/GenBank/DDBJ whole genome shotgun (WGS) entry which is preliminary data.</text>
</comment>
<dbReference type="GeneID" id="28731393"/>
<dbReference type="STRING" id="1664694.A0A0N1NYV1"/>
<comment type="subcellular location">
    <subcellularLocation>
        <location evidence="1">Membrane</location>
    </subcellularLocation>
</comment>
<dbReference type="OrthoDB" id="408954at2759"/>
<accession>A0A0N1NYV1</accession>
<evidence type="ECO:0000256" key="1">
    <source>
        <dbReference type="ARBA" id="ARBA00004370"/>
    </source>
</evidence>
<dbReference type="GO" id="GO:0008610">
    <property type="term" value="P:lipid biosynthetic process"/>
    <property type="evidence" value="ECO:0007669"/>
    <property type="project" value="InterPro"/>
</dbReference>
<proteinExistence type="predicted"/>
<keyword evidence="4 5" id="KW-0472">Membrane</keyword>